<feature type="domain" description="FAD-binding" evidence="7">
    <location>
        <begin position="2"/>
        <end position="159"/>
    </location>
</feature>
<keyword evidence="2" id="KW-0285">Flavoprotein</keyword>
<evidence type="ECO:0000313" key="9">
    <source>
        <dbReference type="Proteomes" id="UP000237441"/>
    </source>
</evidence>
<gene>
    <name evidence="8" type="ORF">BB8028_0007g00270</name>
</gene>
<dbReference type="Proteomes" id="UP000237441">
    <property type="component" value="Unassembled WGS sequence"/>
</dbReference>
<evidence type="ECO:0000256" key="6">
    <source>
        <dbReference type="ARBA" id="ARBA00023033"/>
    </source>
</evidence>
<proteinExistence type="predicted"/>
<keyword evidence="5" id="KW-0560">Oxidoreductase</keyword>
<protein>
    <recommendedName>
        <fullName evidence="7">FAD-binding domain-containing protein</fullName>
    </recommendedName>
</protein>
<dbReference type="OrthoDB" id="10053569at2759"/>
<dbReference type="InterPro" id="IPR002938">
    <property type="entry name" value="FAD-bd"/>
</dbReference>
<evidence type="ECO:0000256" key="1">
    <source>
        <dbReference type="ARBA" id="ARBA00001974"/>
    </source>
</evidence>
<dbReference type="PANTHER" id="PTHR46028:SF2">
    <property type="entry name" value="KYNURENINE 3-MONOOXYGENASE"/>
    <property type="match status" value="1"/>
</dbReference>
<dbReference type="GO" id="GO:0004502">
    <property type="term" value="F:kynurenine 3-monooxygenase activity"/>
    <property type="evidence" value="ECO:0007669"/>
    <property type="project" value="TreeGrafter"/>
</dbReference>
<dbReference type="SUPFAM" id="SSF51905">
    <property type="entry name" value="FAD/NAD(P)-binding domain"/>
    <property type="match status" value="1"/>
</dbReference>
<dbReference type="InterPro" id="IPR036188">
    <property type="entry name" value="FAD/NAD-bd_sf"/>
</dbReference>
<dbReference type="Pfam" id="PF01494">
    <property type="entry name" value="FAD_binding_3"/>
    <property type="match status" value="1"/>
</dbReference>
<dbReference type="GO" id="GO:0070189">
    <property type="term" value="P:kynurenine metabolic process"/>
    <property type="evidence" value="ECO:0007669"/>
    <property type="project" value="TreeGrafter"/>
</dbReference>
<organism evidence="8 9">
    <name type="scientific">Beauveria bassiana</name>
    <name type="common">White muscardine disease fungus</name>
    <name type="synonym">Tritirachium shiotae</name>
    <dbReference type="NCBI Taxonomy" id="176275"/>
    <lineage>
        <taxon>Eukaryota</taxon>
        <taxon>Fungi</taxon>
        <taxon>Dikarya</taxon>
        <taxon>Ascomycota</taxon>
        <taxon>Pezizomycotina</taxon>
        <taxon>Sordariomycetes</taxon>
        <taxon>Hypocreomycetidae</taxon>
        <taxon>Hypocreales</taxon>
        <taxon>Cordycipitaceae</taxon>
        <taxon>Beauveria</taxon>
    </lineage>
</organism>
<comment type="caution">
    <text evidence="8">The sequence shown here is derived from an EMBL/GenBank/DDBJ whole genome shotgun (WGS) entry which is preliminary data.</text>
</comment>
<evidence type="ECO:0000256" key="4">
    <source>
        <dbReference type="ARBA" id="ARBA00022857"/>
    </source>
</evidence>
<reference evidence="8 9" key="1">
    <citation type="submission" date="2016-07" db="EMBL/GenBank/DDBJ databases">
        <title>Comparative genomics of the entomopathogenic fungus Beauveria bassiana.</title>
        <authorList>
            <person name="Valero Jimenez C.A."/>
            <person name="Zwaan B.J."/>
            <person name="Van Kan J.A."/>
            <person name="Takken W."/>
            <person name="Debets A.J."/>
            <person name="Schoustra S.E."/>
            <person name="Koenraadt C.J."/>
        </authorList>
    </citation>
    <scope>NUCLEOTIDE SEQUENCE [LARGE SCALE GENOMIC DNA]</scope>
    <source>
        <strain evidence="8 9">ARSEF 8028</strain>
    </source>
</reference>
<sequence>MVIVGAGPVGSLAALYAAQRGYNVEVYELRPDPRRPGSGSFGTARSMNLTISERGMKALRKAEQPDLLQRVIDASIPFENNLAIDCKDLTCALLDSLDALSNIKIFFNHKFVRVNFHGTALFEDEDWLSHSAEVKFDMMLGADGAHSTVRYNMKVSCRDYQHEYIDLFWCEFNIKPGKAHNDGARGWKIMPNCLHIWPAGDFTFIAIPNKDGYLPAPSSCQRVSLPR</sequence>
<dbReference type="GO" id="GO:0005741">
    <property type="term" value="C:mitochondrial outer membrane"/>
    <property type="evidence" value="ECO:0007669"/>
    <property type="project" value="TreeGrafter"/>
</dbReference>
<evidence type="ECO:0000259" key="7">
    <source>
        <dbReference type="Pfam" id="PF01494"/>
    </source>
</evidence>
<evidence type="ECO:0000256" key="2">
    <source>
        <dbReference type="ARBA" id="ARBA00022630"/>
    </source>
</evidence>
<evidence type="ECO:0000313" key="8">
    <source>
        <dbReference type="EMBL" id="PQK16824.1"/>
    </source>
</evidence>
<keyword evidence="4" id="KW-0521">NADP</keyword>
<accession>A0A2S7YLG5</accession>
<comment type="cofactor">
    <cofactor evidence="1">
        <name>FAD</name>
        <dbReference type="ChEBI" id="CHEBI:57692"/>
    </cofactor>
</comment>
<keyword evidence="6" id="KW-0503">Monooxygenase</keyword>
<dbReference type="Gene3D" id="3.50.50.60">
    <property type="entry name" value="FAD/NAD(P)-binding domain"/>
    <property type="match status" value="1"/>
</dbReference>
<dbReference type="PANTHER" id="PTHR46028">
    <property type="entry name" value="KYNURENINE 3-MONOOXYGENASE"/>
    <property type="match status" value="1"/>
</dbReference>
<dbReference type="EMBL" id="JRHA01000007">
    <property type="protein sequence ID" value="PQK16824.1"/>
    <property type="molecule type" value="Genomic_DNA"/>
</dbReference>
<evidence type="ECO:0000256" key="3">
    <source>
        <dbReference type="ARBA" id="ARBA00022827"/>
    </source>
</evidence>
<evidence type="ECO:0000256" key="5">
    <source>
        <dbReference type="ARBA" id="ARBA00023002"/>
    </source>
</evidence>
<dbReference type="GO" id="GO:0071949">
    <property type="term" value="F:FAD binding"/>
    <property type="evidence" value="ECO:0007669"/>
    <property type="project" value="InterPro"/>
</dbReference>
<dbReference type="AlphaFoldDB" id="A0A2S7YLG5"/>
<name>A0A2S7YLG5_BEABA</name>
<keyword evidence="3" id="KW-0274">FAD</keyword>